<evidence type="ECO:0000313" key="2">
    <source>
        <dbReference type="Proteomes" id="UP001143362"/>
    </source>
</evidence>
<comment type="caution">
    <text evidence="1">The sequence shown here is derived from an EMBL/GenBank/DDBJ whole genome shotgun (WGS) entry which is preliminary data.</text>
</comment>
<reference evidence="1" key="1">
    <citation type="submission" date="2019-02" db="EMBL/GenBank/DDBJ databases">
        <authorList>
            <person name="Li S.-H."/>
        </authorList>
    </citation>
    <scope>NUCLEOTIDE SEQUENCE</scope>
    <source>
        <strain evidence="1">IMCC14734</strain>
    </source>
</reference>
<name>A0ABT3TAI7_9GAMM</name>
<dbReference type="EMBL" id="SHNN01000001">
    <property type="protein sequence ID" value="MCX2979293.1"/>
    <property type="molecule type" value="Genomic_DNA"/>
</dbReference>
<dbReference type="Proteomes" id="UP001143362">
    <property type="component" value="Unassembled WGS sequence"/>
</dbReference>
<dbReference type="Pfam" id="PF12228">
    <property type="entry name" value="DUF3604"/>
    <property type="match status" value="1"/>
</dbReference>
<organism evidence="1 2">
    <name type="scientific">Candidatus Litorirhabdus singularis</name>
    <dbReference type="NCBI Taxonomy" id="2518993"/>
    <lineage>
        <taxon>Bacteria</taxon>
        <taxon>Pseudomonadati</taxon>
        <taxon>Pseudomonadota</taxon>
        <taxon>Gammaproteobacteria</taxon>
        <taxon>Cellvibrionales</taxon>
        <taxon>Halieaceae</taxon>
        <taxon>Candidatus Litorirhabdus</taxon>
    </lineage>
</organism>
<dbReference type="InterPro" id="IPR022028">
    <property type="entry name" value="DUF3604"/>
</dbReference>
<sequence length="672" mass="73578">MSPVFRITTHLLLVATLLACDSKPETAPATEPLEIIARTPAFAGDDQRQPCRDSHPDKRAFFGALHIHTSLSFDAWVFDNDNGPESAYAFARGEPIFSGPEQVRLQIDRPLDFAAVTDHAEQFGQIGICTDPAQEDYNHQVCHTIRGEVWWAALLPDNLSRLGRIFSSGGVGPTAVSVEEICPGDPTCTVQGGPVWERIQRAAEQSYDRSADCEFTSFVGYEYSLTTPDGGNNMHRNVLFRSAEVLNLPVSARLAKRPLELWRHLEAACNGADNGCQALAIPHNSNVSSGEMFAPQYADVESIEQQTEIASLRRRTEPLVEIYQSKGDSECRNGLYRVGGAPDEFCDFEKLRHESEGLEDCGDAIGDKGFAMTGCVSRRNFIRYVLTEGLEQRARLGVNPFELGIIAASDTHDSNGGDVDEYDNRSGLVLTDTPEERLQPETVLPGGVASVRQARFSPGGLAGVFAEQNTREDLFDAMQRREAFGTSGPRIVPRFFAANALPDSLCDSTDMIARAYAAGVPMGSTLTSSANSVSPDFLVAATADNGTTEHPGGLLQRLQVIKGWVDENGIMQQKVFDVAGTPDNGATVDVGSCQPRGEGFRSLCTVWQDPGFSDSQHAVYYARVLENPSCRWNTYQCNAFPADERPPTCDDPAYPKTIQERAWTSPIWYARQ</sequence>
<gene>
    <name evidence="1" type="ORF">EYC98_00260</name>
</gene>
<proteinExistence type="predicted"/>
<keyword evidence="2" id="KW-1185">Reference proteome</keyword>
<dbReference type="RefSeq" id="WP_279243295.1">
    <property type="nucleotide sequence ID" value="NZ_SHNN01000001.1"/>
</dbReference>
<accession>A0ABT3TAI7</accession>
<evidence type="ECO:0000313" key="1">
    <source>
        <dbReference type="EMBL" id="MCX2979293.1"/>
    </source>
</evidence>
<protein>
    <submittedName>
        <fullName evidence="1">DUF3604 domain-containing protein</fullName>
    </submittedName>
</protein>
<dbReference type="PROSITE" id="PS51257">
    <property type="entry name" value="PROKAR_LIPOPROTEIN"/>
    <property type="match status" value="1"/>
</dbReference>